<dbReference type="Gene3D" id="3.40.50.1820">
    <property type="entry name" value="alpha/beta hydrolase"/>
    <property type="match status" value="1"/>
</dbReference>
<keyword evidence="3" id="KW-0378">Hydrolase</keyword>
<name>A0AAN0MIP0_9ACTN</name>
<dbReference type="GO" id="GO:0005737">
    <property type="term" value="C:cytoplasm"/>
    <property type="evidence" value="ECO:0007669"/>
    <property type="project" value="UniProtKB-SubCell"/>
</dbReference>
<evidence type="ECO:0000256" key="2">
    <source>
        <dbReference type="ARBA" id="ARBA00022490"/>
    </source>
</evidence>
<dbReference type="PANTHER" id="PTHR48098">
    <property type="entry name" value="ENTEROCHELIN ESTERASE-RELATED"/>
    <property type="match status" value="1"/>
</dbReference>
<dbReference type="Proteomes" id="UP001431656">
    <property type="component" value="Chromosome"/>
</dbReference>
<evidence type="ECO:0000256" key="4">
    <source>
        <dbReference type="ARBA" id="ARBA00024201"/>
    </source>
</evidence>
<dbReference type="GO" id="GO:0005975">
    <property type="term" value="P:carbohydrate metabolic process"/>
    <property type="evidence" value="ECO:0007669"/>
    <property type="project" value="UniProtKB-ARBA"/>
</dbReference>
<dbReference type="Pfam" id="PF11806">
    <property type="entry name" value="Enterochelin_N"/>
    <property type="match status" value="1"/>
</dbReference>
<dbReference type="InterPro" id="IPR000801">
    <property type="entry name" value="Esterase-like"/>
</dbReference>
<dbReference type="InterPro" id="IPR029058">
    <property type="entry name" value="AB_hydrolase_fold"/>
</dbReference>
<protein>
    <submittedName>
        <fullName evidence="6">Esterase family protein</fullName>
    </submittedName>
</protein>
<evidence type="ECO:0000313" key="7">
    <source>
        <dbReference type="Proteomes" id="UP001431656"/>
    </source>
</evidence>
<dbReference type="KEGG" id="broo:brsh051_25600"/>
<dbReference type="InterPro" id="IPR013783">
    <property type="entry name" value="Ig-like_fold"/>
</dbReference>
<sequence>MQRLEAALAAASADQVPALVDRFVATELADGTPLIEQSPKPGHSIVTFCYRGAGAKLVYLAANRLTDHLDPADTLMRRLDRTDLAVLSVEMPNDWIAGYQFITPPAPLPSAALHEPFTARQLQSISKFIRTDPLAREHLPNKLHPEQHSVVALPDAIALPASSRAEGWQRSDHQITTPVSGSDVPVTVFRHPQAGADAPVVLVLDGEVWLQDDLLINSLHQAIGTGRIPPIQLVLLHAGGAGARQLDYACELDESELLLEKVADVLEGSVSAPWITAGSSLGGLFAMLSAVRHRGPIAGAVAQSPSLWWPSDAPMNPVVGRWFTEFADAAGASSPVVVQLGLLENTLATTVLEAREALRSRGELIETPADLVRGGHDIVWWRRALPAGLIAQLSRFN</sequence>
<comment type="subcellular location">
    <subcellularLocation>
        <location evidence="1">Cytoplasm</location>
    </subcellularLocation>
</comment>
<dbReference type="PANTHER" id="PTHR48098:SF3">
    <property type="entry name" value="IRON(III) ENTEROBACTIN ESTERASE"/>
    <property type="match status" value="1"/>
</dbReference>
<dbReference type="GO" id="GO:0008849">
    <property type="term" value="F:enterochelin esterase activity"/>
    <property type="evidence" value="ECO:0007669"/>
    <property type="project" value="InterPro"/>
</dbReference>
<accession>A0AAN0MIP0</accession>
<gene>
    <name evidence="6" type="ORF">brsh051_25600</name>
</gene>
<reference evidence="6" key="1">
    <citation type="journal article" date="2024" name="Int. J. Syst. Evol. Microbiol.">
        <title>Brooklawnia propionicigenes sp. nov., a facultatively anaerobic, propionate-producing bacterium isolated from a methanogenic reactor treating waste from cattle farms.</title>
        <authorList>
            <person name="Akita Y."/>
            <person name="Ueki A."/>
            <person name="Tonouchi A."/>
            <person name="Sugawara Y."/>
            <person name="Honma S."/>
            <person name="Kaku N."/>
            <person name="Ueki K."/>
        </authorList>
    </citation>
    <scope>NUCLEOTIDE SEQUENCE</scope>
    <source>
        <strain evidence="6">SH051</strain>
    </source>
</reference>
<evidence type="ECO:0000259" key="5">
    <source>
        <dbReference type="Pfam" id="PF11806"/>
    </source>
</evidence>
<dbReference type="Pfam" id="PF00756">
    <property type="entry name" value="Esterase"/>
    <property type="match status" value="1"/>
</dbReference>
<keyword evidence="2" id="KW-0963">Cytoplasm</keyword>
<proteinExistence type="inferred from homology"/>
<dbReference type="SUPFAM" id="SSF53474">
    <property type="entry name" value="alpha/beta-Hydrolases"/>
    <property type="match status" value="1"/>
</dbReference>
<organism evidence="6 7">
    <name type="scientific">Brooklawnia propionicigenes</name>
    <dbReference type="NCBI Taxonomy" id="3041175"/>
    <lineage>
        <taxon>Bacteria</taxon>
        <taxon>Bacillati</taxon>
        <taxon>Actinomycetota</taxon>
        <taxon>Actinomycetes</taxon>
        <taxon>Propionibacteriales</taxon>
        <taxon>Propionibacteriaceae</taxon>
        <taxon>Brooklawnia</taxon>
    </lineage>
</organism>
<dbReference type="SUPFAM" id="SSF81296">
    <property type="entry name" value="E set domains"/>
    <property type="match status" value="1"/>
</dbReference>
<dbReference type="GO" id="GO:0006826">
    <property type="term" value="P:iron ion transport"/>
    <property type="evidence" value="ECO:0007669"/>
    <property type="project" value="InterPro"/>
</dbReference>
<dbReference type="InterPro" id="IPR050583">
    <property type="entry name" value="Mycobacterial_A85_antigen"/>
</dbReference>
<dbReference type="EMBL" id="AP028056">
    <property type="protein sequence ID" value="BEH03279.1"/>
    <property type="molecule type" value="Genomic_DNA"/>
</dbReference>
<feature type="domain" description="Enterochelin esterase N-terminal" evidence="5">
    <location>
        <begin position="46"/>
        <end position="159"/>
    </location>
</feature>
<dbReference type="InterPro" id="IPR021764">
    <property type="entry name" value="Enterochelin_esterase_N"/>
</dbReference>
<dbReference type="Gene3D" id="2.60.40.10">
    <property type="entry name" value="Immunoglobulins"/>
    <property type="match status" value="1"/>
</dbReference>
<evidence type="ECO:0000313" key="6">
    <source>
        <dbReference type="EMBL" id="BEH03279.1"/>
    </source>
</evidence>
<dbReference type="AlphaFoldDB" id="A0AAN0MIP0"/>
<comment type="similarity">
    <text evidence="4">Belongs to the Fes family.</text>
</comment>
<evidence type="ECO:0000256" key="1">
    <source>
        <dbReference type="ARBA" id="ARBA00004496"/>
    </source>
</evidence>
<dbReference type="InterPro" id="IPR014756">
    <property type="entry name" value="Ig_E-set"/>
</dbReference>
<keyword evidence="7" id="KW-1185">Reference proteome</keyword>
<dbReference type="GO" id="GO:0005506">
    <property type="term" value="F:iron ion binding"/>
    <property type="evidence" value="ECO:0007669"/>
    <property type="project" value="InterPro"/>
</dbReference>
<evidence type="ECO:0000256" key="3">
    <source>
        <dbReference type="ARBA" id="ARBA00022801"/>
    </source>
</evidence>